<protein>
    <submittedName>
        <fullName evidence="1">DUF4906 domain-containing protein</fullName>
    </submittedName>
</protein>
<reference evidence="1 2" key="1">
    <citation type="submission" date="2022-08" db="EMBL/GenBank/DDBJ databases">
        <authorList>
            <person name="Zeman M."/>
            <person name="Kubasova T."/>
        </authorList>
    </citation>
    <scope>NUCLEOTIDE SEQUENCE [LARGE SCALE GENOMIC DNA]</scope>
    <source>
        <strain evidence="1 2">ET62</strain>
    </source>
</reference>
<dbReference type="Gene3D" id="2.60.40.2580">
    <property type="match status" value="1"/>
</dbReference>
<evidence type="ECO:0000313" key="2">
    <source>
        <dbReference type="Proteomes" id="UP001204579"/>
    </source>
</evidence>
<evidence type="ECO:0000313" key="1">
    <source>
        <dbReference type="EMBL" id="MCR8874014.1"/>
    </source>
</evidence>
<organism evidence="1 2">
    <name type="scientific">Phocaeicola barnesiae</name>
    <dbReference type="NCBI Taxonomy" id="376804"/>
    <lineage>
        <taxon>Bacteria</taxon>
        <taxon>Pseudomonadati</taxon>
        <taxon>Bacteroidota</taxon>
        <taxon>Bacteroidia</taxon>
        <taxon>Bacteroidales</taxon>
        <taxon>Bacteroidaceae</taxon>
        <taxon>Phocaeicola</taxon>
    </lineage>
</organism>
<keyword evidence="2" id="KW-1185">Reference proteome</keyword>
<dbReference type="EMBL" id="JANRHJ010000008">
    <property type="protein sequence ID" value="MCR8874014.1"/>
    <property type="molecule type" value="Genomic_DNA"/>
</dbReference>
<dbReference type="Gene3D" id="2.60.40.2630">
    <property type="match status" value="1"/>
</dbReference>
<comment type="caution">
    <text evidence="1">The sequence shown here is derived from an EMBL/GenBank/DDBJ whole genome shotgun (WGS) entry which is preliminary data.</text>
</comment>
<dbReference type="AlphaFoldDB" id="A0AAW5N9A8"/>
<dbReference type="PROSITE" id="PS51257">
    <property type="entry name" value="PROKAR_LIPOPROTEIN"/>
    <property type="match status" value="1"/>
</dbReference>
<gene>
    <name evidence="1" type="ORF">NW209_08320</name>
</gene>
<name>A0AAW5N9A8_9BACT</name>
<accession>A0AAW5N9A8</accession>
<proteinExistence type="predicted"/>
<sequence length="307" mass="33878">MKDKLTKYILLCLLVCIGTGCEQTEMPGNANIGKEVNVRFSLGMLPAEGTDTRASAPHLPEVENLIYDIWVLQFNENGILLDTKTKYYPRDGKSGLYVEDFEATLIAAQNSTVCLVVNTNDPDISWPNNFPAFQRMLLDVQASNELSLRDRMPMCGYWQGDVTGGGQVLSALLCRMMTRINLVVNNQTGAALADGTVRLENVPTKAYVYPRINQEALPDSAYINDSFSDSLSISSGDSQEFYYYIAPNICSGEGHATKVTVTSGGKTWSVTLGTSAPDESDRIYTLYANNYYTFTLNLKESTETIVN</sequence>
<dbReference type="Proteomes" id="UP001204579">
    <property type="component" value="Unassembled WGS sequence"/>
</dbReference>
<dbReference type="RefSeq" id="WP_258335754.1">
    <property type="nucleotide sequence ID" value="NZ_JANRHJ010000008.1"/>
</dbReference>